<sequence>MRFIGRSDRASGPGILATRGPDALQPNPNGFHPLAERGRERKSVEKLRPWILRRMLSYSHKYLEVPTPTEHNWIEGDEDHYYLKDPDLRLDNLPQPFRMIDKLIGCIIDGAWESIERREAEREAEKLKIKPPTRESSEEIQLPRNLNCFANSVDGNYIFAGLSEGVGVLNMEDHTVKSVWNMEGVARLIFSYGGAFALIKVFNAFDNKRSVQPSPLPATQTQQDSPTSNKQANLLNVQDAKLTPTVLVTKQRPKQITDYLWKNPFDALQKLDDANIIGTGQNHVISAQQWTEEKKIFEEMYYTYLSKDTSEESEEKQSQATFHFLYLGRIFPVGLEQRTQFGIPNTLCVWWHGSHVLLHYALKIPVGKEKIELDPKADIVWPNASPITCSVSDVCASLLVIALADGTITIWDLYLGIPISVLSVSRDSTIRNLHFLESSFCVPFGSSNEYKKVQVLVTCKHGAVYLVTATKHTEGSISTLRKRNEEPGITVSAIALVPQLSKLLLIFTNGTIALLDLIQGDVLCHCILPPSHVIASPWEPVFGFDKGGSFLFIKGDEKLNDDSLDRKESSSSLFAFSLLFLFPLDNCRKGKVLQKPPTPNTWEKRCEHCLQER</sequence>
<evidence type="ECO:0000256" key="1">
    <source>
        <dbReference type="SAM" id="MobiDB-lite"/>
    </source>
</evidence>
<dbReference type="Proteomes" id="UP000288216">
    <property type="component" value="Unassembled WGS sequence"/>
</dbReference>
<keyword evidence="3" id="KW-1185">Reference proteome</keyword>
<dbReference type="AlphaFoldDB" id="A0A401PA60"/>
<feature type="region of interest" description="Disordered" evidence="1">
    <location>
        <begin position="1"/>
        <end position="38"/>
    </location>
</feature>
<reference evidence="2 3" key="1">
    <citation type="journal article" date="2018" name="Nat. Ecol. Evol.">
        <title>Shark genomes provide insights into elasmobranch evolution and the origin of vertebrates.</title>
        <authorList>
            <person name="Hara Y"/>
            <person name="Yamaguchi K"/>
            <person name="Onimaru K"/>
            <person name="Kadota M"/>
            <person name="Koyanagi M"/>
            <person name="Keeley SD"/>
            <person name="Tatsumi K"/>
            <person name="Tanaka K"/>
            <person name="Motone F"/>
            <person name="Kageyama Y"/>
            <person name="Nozu R"/>
            <person name="Adachi N"/>
            <person name="Nishimura O"/>
            <person name="Nakagawa R"/>
            <person name="Tanegashima C"/>
            <person name="Kiyatake I"/>
            <person name="Matsumoto R"/>
            <person name="Murakumo K"/>
            <person name="Nishida K"/>
            <person name="Terakita A"/>
            <person name="Kuratani S"/>
            <person name="Sato K"/>
            <person name="Hyodo S Kuraku.S."/>
        </authorList>
    </citation>
    <scope>NUCLEOTIDE SEQUENCE [LARGE SCALE GENOMIC DNA]</scope>
</reference>
<dbReference type="OrthoDB" id="547231at2759"/>
<evidence type="ECO:0008006" key="4">
    <source>
        <dbReference type="Google" id="ProtNLM"/>
    </source>
</evidence>
<dbReference type="InterPro" id="IPR036322">
    <property type="entry name" value="WD40_repeat_dom_sf"/>
</dbReference>
<evidence type="ECO:0000313" key="2">
    <source>
        <dbReference type="EMBL" id="GCB70057.1"/>
    </source>
</evidence>
<name>A0A401PA60_SCYTO</name>
<dbReference type="STRING" id="75743.A0A401PA60"/>
<organism evidence="2 3">
    <name type="scientific">Scyliorhinus torazame</name>
    <name type="common">Cloudy catshark</name>
    <name type="synonym">Catulus torazame</name>
    <dbReference type="NCBI Taxonomy" id="75743"/>
    <lineage>
        <taxon>Eukaryota</taxon>
        <taxon>Metazoa</taxon>
        <taxon>Chordata</taxon>
        <taxon>Craniata</taxon>
        <taxon>Vertebrata</taxon>
        <taxon>Chondrichthyes</taxon>
        <taxon>Elasmobranchii</taxon>
        <taxon>Galeomorphii</taxon>
        <taxon>Galeoidea</taxon>
        <taxon>Carcharhiniformes</taxon>
        <taxon>Scyliorhinidae</taxon>
        <taxon>Scyliorhinus</taxon>
    </lineage>
</organism>
<dbReference type="GO" id="GO:0022900">
    <property type="term" value="P:electron transport chain"/>
    <property type="evidence" value="ECO:0007669"/>
    <property type="project" value="InterPro"/>
</dbReference>
<dbReference type="PANTHER" id="PTHR12219:SF17">
    <property type="entry name" value="WD REPEAT-CONTAINING PROTEIN 93"/>
    <property type="match status" value="1"/>
</dbReference>
<proteinExistence type="predicted"/>
<dbReference type="SUPFAM" id="SSF50978">
    <property type="entry name" value="WD40 repeat-like"/>
    <property type="match status" value="1"/>
</dbReference>
<dbReference type="Pfam" id="PF21030">
    <property type="entry name" value="WDR93"/>
    <property type="match status" value="1"/>
</dbReference>
<dbReference type="InterPro" id="IPR015943">
    <property type="entry name" value="WD40/YVTN_repeat-like_dom_sf"/>
</dbReference>
<evidence type="ECO:0000313" key="3">
    <source>
        <dbReference type="Proteomes" id="UP000288216"/>
    </source>
</evidence>
<dbReference type="Gene3D" id="2.130.10.10">
    <property type="entry name" value="YVTN repeat-like/Quinoprotein amine dehydrogenase"/>
    <property type="match status" value="1"/>
</dbReference>
<dbReference type="PANTHER" id="PTHR12219">
    <property type="entry name" value="NADH-UBIQUINONE OXIDOREDUCTASE"/>
    <property type="match status" value="1"/>
</dbReference>
<dbReference type="EMBL" id="BFAA01001765">
    <property type="protein sequence ID" value="GCB70057.1"/>
    <property type="molecule type" value="Genomic_DNA"/>
</dbReference>
<dbReference type="InterPro" id="IPR006885">
    <property type="entry name" value="NADH_UbQ_FeS_4_mit-like"/>
</dbReference>
<protein>
    <recommendedName>
        <fullName evidence="4">WD repeat-containing protein 93</fullName>
    </recommendedName>
</protein>
<dbReference type="InterPro" id="IPR049547">
    <property type="entry name" value="WDR93_beta-prop"/>
</dbReference>
<comment type="caution">
    <text evidence="2">The sequence shown here is derived from an EMBL/GenBank/DDBJ whole genome shotgun (WGS) entry which is preliminary data.</text>
</comment>
<gene>
    <name evidence="2" type="ORF">scyTo_0005601</name>
</gene>
<accession>A0A401PA60</accession>